<evidence type="ECO:0000313" key="3">
    <source>
        <dbReference type="Proteomes" id="UP001169027"/>
    </source>
</evidence>
<dbReference type="SUPFAM" id="SSF53335">
    <property type="entry name" value="S-adenosyl-L-methionine-dependent methyltransferases"/>
    <property type="match status" value="1"/>
</dbReference>
<protein>
    <submittedName>
        <fullName evidence="2">Methyltransferase domain-containing protein</fullName>
    </submittedName>
</protein>
<dbReference type="CDD" id="cd21631">
    <property type="entry name" value="RHH_CopG_NikR-like"/>
    <property type="match status" value="1"/>
</dbReference>
<name>A0ABT8S3R2_9BURK</name>
<keyword evidence="2" id="KW-0489">Methyltransferase</keyword>
<dbReference type="Gene3D" id="3.40.50.150">
    <property type="entry name" value="Vaccinia Virus protein VP39"/>
    <property type="match status" value="1"/>
</dbReference>
<evidence type="ECO:0000313" key="2">
    <source>
        <dbReference type="EMBL" id="MDO1531996.1"/>
    </source>
</evidence>
<dbReference type="GO" id="GO:0008168">
    <property type="term" value="F:methyltransferase activity"/>
    <property type="evidence" value="ECO:0007669"/>
    <property type="project" value="UniProtKB-KW"/>
</dbReference>
<dbReference type="GO" id="GO:0032259">
    <property type="term" value="P:methylation"/>
    <property type="evidence" value="ECO:0007669"/>
    <property type="project" value="UniProtKB-KW"/>
</dbReference>
<keyword evidence="2" id="KW-0808">Transferase</keyword>
<dbReference type="InterPro" id="IPR029063">
    <property type="entry name" value="SAM-dependent_MTases_sf"/>
</dbReference>
<comment type="caution">
    <text evidence="2">The sequence shown here is derived from an EMBL/GenBank/DDBJ whole genome shotgun (WGS) entry which is preliminary data.</text>
</comment>
<dbReference type="EMBL" id="JAUKVY010000004">
    <property type="protein sequence ID" value="MDO1531996.1"/>
    <property type="molecule type" value="Genomic_DNA"/>
</dbReference>
<dbReference type="Pfam" id="PF13847">
    <property type="entry name" value="Methyltransf_31"/>
    <property type="match status" value="1"/>
</dbReference>
<dbReference type="CDD" id="cd02440">
    <property type="entry name" value="AdoMet_MTases"/>
    <property type="match status" value="1"/>
</dbReference>
<gene>
    <name evidence="2" type="ORF">Q2T77_06835</name>
</gene>
<dbReference type="Proteomes" id="UP001169027">
    <property type="component" value="Unassembled WGS sequence"/>
</dbReference>
<accession>A0ABT8S3R2</accession>
<feature type="domain" description="Methyltransferase" evidence="1">
    <location>
        <begin position="106"/>
        <end position="212"/>
    </location>
</feature>
<sequence length="333" mass="36457">MNMNPTRTSLYEAFCDPLTHCALEVTGHRGLKNGDGTTYKFLDGDESIVDFLATTGASAADVANLKMYDDQSPTERYRNFLRWLFQTFKVSEAEFRTDLLARLKISGGMKVLVIGCGLGEDVAIIHQAIGAGGELHAQDISKSMVKAASDSIDSPNVCFSISNALSLPYKSRYFDVVFHFGGINLFGNMQKAIAELERVCKIGGRVMFGDEGIAPHLRGTEYANILINNNGLWALEAPMHQLPHNAAGIEITYVLGNCFYLISFRPQEGLPKVDLDVPHVGTRGGSARTRYFGRLEGVTPETKDKLVEAARARGISAHALLEEIINRQIPSGQ</sequence>
<evidence type="ECO:0000259" key="1">
    <source>
        <dbReference type="Pfam" id="PF13847"/>
    </source>
</evidence>
<reference evidence="2" key="1">
    <citation type="submission" date="2023-06" db="EMBL/GenBank/DDBJ databases">
        <authorList>
            <person name="Jiang Y."/>
            <person name="Liu Q."/>
        </authorList>
    </citation>
    <scope>NUCLEOTIDE SEQUENCE</scope>
    <source>
        <strain evidence="2">CGMCC 1.12090</strain>
    </source>
</reference>
<organism evidence="2 3">
    <name type="scientific">Variovorax ginsengisoli</name>
    <dbReference type="NCBI Taxonomy" id="363844"/>
    <lineage>
        <taxon>Bacteria</taxon>
        <taxon>Pseudomonadati</taxon>
        <taxon>Pseudomonadota</taxon>
        <taxon>Betaproteobacteria</taxon>
        <taxon>Burkholderiales</taxon>
        <taxon>Comamonadaceae</taxon>
        <taxon>Variovorax</taxon>
    </lineage>
</organism>
<keyword evidence="3" id="KW-1185">Reference proteome</keyword>
<dbReference type="InterPro" id="IPR025714">
    <property type="entry name" value="Methyltranfer_dom"/>
</dbReference>
<proteinExistence type="predicted"/>
<dbReference type="RefSeq" id="WP_301805805.1">
    <property type="nucleotide sequence ID" value="NZ_JAUJZH010000004.1"/>
</dbReference>